<dbReference type="RefSeq" id="WP_058029607.1">
    <property type="nucleotide sequence ID" value="NZ_CP013187.1"/>
</dbReference>
<dbReference type="KEGG" id="pphe:PP2015_1403"/>
<evidence type="ECO:0000313" key="4">
    <source>
        <dbReference type="Proteomes" id="UP000061457"/>
    </source>
</evidence>
<evidence type="ECO:0000259" key="1">
    <source>
        <dbReference type="Pfam" id="PF08044"/>
    </source>
</evidence>
<evidence type="ECO:0000313" key="3">
    <source>
        <dbReference type="EMBL" id="ALO41909.1"/>
    </source>
</evidence>
<accession>A0A0S2K1F7</accession>
<protein>
    <submittedName>
        <fullName evidence="3">Uncharacterized protein</fullName>
    </submittedName>
</protein>
<keyword evidence="4" id="KW-1185">Reference proteome</keyword>
<name>A0A0S2K1F7_9GAMM</name>
<dbReference type="PANTHER" id="PTHR40763">
    <property type="entry name" value="MEMBRANE PROTEIN-RELATED"/>
    <property type="match status" value="1"/>
</dbReference>
<proteinExistence type="predicted"/>
<dbReference type="OrthoDB" id="1094536at2"/>
<evidence type="ECO:0000259" key="2">
    <source>
        <dbReference type="Pfam" id="PF09922"/>
    </source>
</evidence>
<reference evidence="3 4" key="1">
    <citation type="submission" date="2015-11" db="EMBL/GenBank/DDBJ databases">
        <authorList>
            <person name="Zhang Y."/>
            <person name="Guo Z."/>
        </authorList>
    </citation>
    <scope>NUCLEOTIDE SEQUENCE [LARGE SCALE GENOMIC DNA]</scope>
    <source>
        <strain evidence="3 4">KCTC 12086</strain>
    </source>
</reference>
<sequence length="221" mass="24451">MSVVLEDRPIEQVREEVIDNLIYNYSHGVISAEAFERRLDKAMSTQVHAEIVALTADLTMQADEKYTAQKDASLNINYGQKSAGDKLDIKTVLGNSTRTGKWAVPKEINLLNVLGSTTLDFSDAVFEHQEVTVNVNCILGSEKILIPEGVNVICEAFCILGNVENKAPSIAPKQAPTIKIKGKLWLGSIDVEIKRTIKEKFVSFANELKSLFDDGSYGKYK</sequence>
<dbReference type="AlphaFoldDB" id="A0A0S2K1F7"/>
<dbReference type="PATRIC" id="fig|161398.10.peg.1429"/>
<dbReference type="STRING" id="161398.PP2015_1403"/>
<feature type="domain" description="Cell wall-active antibiotics response LiaF-like C-terminal" evidence="2">
    <location>
        <begin position="98"/>
        <end position="164"/>
    </location>
</feature>
<organism evidence="3 4">
    <name type="scientific">Pseudoalteromonas phenolica</name>
    <dbReference type="NCBI Taxonomy" id="161398"/>
    <lineage>
        <taxon>Bacteria</taxon>
        <taxon>Pseudomonadati</taxon>
        <taxon>Pseudomonadota</taxon>
        <taxon>Gammaproteobacteria</taxon>
        <taxon>Alteromonadales</taxon>
        <taxon>Pseudoalteromonadaceae</taxon>
        <taxon>Pseudoalteromonas</taxon>
    </lineage>
</organism>
<gene>
    <name evidence="3" type="ORF">PP2015_1403</name>
</gene>
<dbReference type="Proteomes" id="UP000061457">
    <property type="component" value="Chromosome I"/>
</dbReference>
<dbReference type="EMBL" id="CP013187">
    <property type="protein sequence ID" value="ALO41909.1"/>
    <property type="molecule type" value="Genomic_DNA"/>
</dbReference>
<dbReference type="Pfam" id="PF09922">
    <property type="entry name" value="LiaF-like_C"/>
    <property type="match status" value="1"/>
</dbReference>
<feature type="domain" description="DUF1707" evidence="1">
    <location>
        <begin position="14"/>
        <end position="58"/>
    </location>
</feature>
<dbReference type="InterPro" id="IPR024425">
    <property type="entry name" value="LiaF-like_C"/>
</dbReference>
<dbReference type="PANTHER" id="PTHR40763:SF5">
    <property type="entry name" value="MEMBRANE PROTEIN"/>
    <property type="match status" value="1"/>
</dbReference>
<dbReference type="InterPro" id="IPR012551">
    <property type="entry name" value="DUF1707_SHOCT-like"/>
</dbReference>
<dbReference type="Pfam" id="PF08044">
    <property type="entry name" value="DUF1707"/>
    <property type="match status" value="1"/>
</dbReference>